<evidence type="ECO:0000313" key="1">
    <source>
        <dbReference type="EMBL" id="GBM54639.1"/>
    </source>
</evidence>
<dbReference type="InterPro" id="IPR052709">
    <property type="entry name" value="Transposase-MT_Hybrid"/>
</dbReference>
<evidence type="ECO:0000313" key="2">
    <source>
        <dbReference type="Proteomes" id="UP000499080"/>
    </source>
</evidence>
<dbReference type="OrthoDB" id="10017160at2759"/>
<dbReference type="Proteomes" id="UP000499080">
    <property type="component" value="Unassembled WGS sequence"/>
</dbReference>
<dbReference type="AlphaFoldDB" id="A0A4Y2GPD7"/>
<dbReference type="Gene3D" id="3.30.420.10">
    <property type="entry name" value="Ribonuclease H-like superfamily/Ribonuclease H"/>
    <property type="match status" value="1"/>
</dbReference>
<proteinExistence type="predicted"/>
<organism evidence="1 2">
    <name type="scientific">Araneus ventricosus</name>
    <name type="common">Orbweaver spider</name>
    <name type="synonym">Epeira ventricosa</name>
    <dbReference type="NCBI Taxonomy" id="182803"/>
    <lineage>
        <taxon>Eukaryota</taxon>
        <taxon>Metazoa</taxon>
        <taxon>Ecdysozoa</taxon>
        <taxon>Arthropoda</taxon>
        <taxon>Chelicerata</taxon>
        <taxon>Arachnida</taxon>
        <taxon>Araneae</taxon>
        <taxon>Araneomorphae</taxon>
        <taxon>Entelegynae</taxon>
        <taxon>Araneoidea</taxon>
        <taxon>Araneidae</taxon>
        <taxon>Araneus</taxon>
    </lineage>
</organism>
<gene>
    <name evidence="1" type="ORF">AVEN_214614_1</name>
</gene>
<keyword evidence="2" id="KW-1185">Reference proteome</keyword>
<dbReference type="PANTHER" id="PTHR46060:SF1">
    <property type="entry name" value="MARINER MOS1 TRANSPOSASE-LIKE PROTEIN"/>
    <property type="match status" value="1"/>
</dbReference>
<dbReference type="GO" id="GO:0003676">
    <property type="term" value="F:nucleic acid binding"/>
    <property type="evidence" value="ECO:0007669"/>
    <property type="project" value="InterPro"/>
</dbReference>
<protein>
    <recommendedName>
        <fullName evidence="3">Histone-lysine N-methyltransferase SETMAR</fullName>
    </recommendedName>
</protein>
<dbReference type="PANTHER" id="PTHR46060">
    <property type="entry name" value="MARINER MOS1 TRANSPOSASE-LIKE PROTEIN"/>
    <property type="match status" value="1"/>
</dbReference>
<dbReference type="InterPro" id="IPR036397">
    <property type="entry name" value="RNaseH_sf"/>
</dbReference>
<dbReference type="EMBL" id="BGPR01001468">
    <property type="protein sequence ID" value="GBM54639.1"/>
    <property type="molecule type" value="Genomic_DNA"/>
</dbReference>
<sequence>MLPLSTSCVVLFAFFEKKVGLWKTNNAAVSCQNLRRLRRAILSSGVVLIHDNARPHIAVVTHPLEQFKWGVSDHQAYSPDLATSDFRFFPELENWL</sequence>
<name>A0A4Y2GPD7_ARAVE</name>
<reference evidence="1 2" key="1">
    <citation type="journal article" date="2019" name="Sci. Rep.">
        <title>Orb-weaving spider Araneus ventricosus genome elucidates the spidroin gene catalogue.</title>
        <authorList>
            <person name="Kono N."/>
            <person name="Nakamura H."/>
            <person name="Ohtoshi R."/>
            <person name="Moran D.A.P."/>
            <person name="Shinohara A."/>
            <person name="Yoshida Y."/>
            <person name="Fujiwara M."/>
            <person name="Mori M."/>
            <person name="Tomita M."/>
            <person name="Arakawa K."/>
        </authorList>
    </citation>
    <scope>NUCLEOTIDE SEQUENCE [LARGE SCALE GENOMIC DNA]</scope>
</reference>
<comment type="caution">
    <text evidence="1">The sequence shown here is derived from an EMBL/GenBank/DDBJ whole genome shotgun (WGS) entry which is preliminary data.</text>
</comment>
<accession>A0A4Y2GPD7</accession>
<evidence type="ECO:0008006" key="3">
    <source>
        <dbReference type="Google" id="ProtNLM"/>
    </source>
</evidence>